<evidence type="ECO:0000256" key="2">
    <source>
        <dbReference type="ARBA" id="ARBA00022803"/>
    </source>
</evidence>
<evidence type="ECO:0000256" key="4">
    <source>
        <dbReference type="SAM" id="MobiDB-lite"/>
    </source>
</evidence>
<feature type="compositionally biased region" description="Basic and acidic residues" evidence="4">
    <location>
        <begin position="62"/>
        <end position="80"/>
    </location>
</feature>
<dbReference type="GO" id="GO:0034080">
    <property type="term" value="P:CENP-A containing chromatin assembly"/>
    <property type="evidence" value="ECO:0007669"/>
    <property type="project" value="TreeGrafter"/>
</dbReference>
<dbReference type="GO" id="GO:0005654">
    <property type="term" value="C:nucleoplasm"/>
    <property type="evidence" value="ECO:0007669"/>
    <property type="project" value="TreeGrafter"/>
</dbReference>
<evidence type="ECO:0000256" key="1">
    <source>
        <dbReference type="ARBA" id="ARBA00022737"/>
    </source>
</evidence>
<feature type="compositionally biased region" description="Low complexity" evidence="4">
    <location>
        <begin position="393"/>
        <end position="405"/>
    </location>
</feature>
<dbReference type="PANTHER" id="PTHR15081:SF1">
    <property type="entry name" value="NUCLEAR AUTOANTIGENIC SPERM PROTEIN"/>
    <property type="match status" value="1"/>
</dbReference>
<sequence length="1384" mass="149705">HGDLADEIAEPYLLYGRALLEVARMEADVLGGALEGVPAEEAKTDGDEAKKTSQIDEEEKEADAMIEKDSLTEEEKEKISEQVIDAMTDGDGEEAKVAEEKDAGEDKEEKQKPAETVEPEAGKADDNKEAETAAEGEEADGEGEADGGEEGEEGDEEEEEEDEEEEEVGNLQIAWEVLEVARNVFERRQDWARVADCHMCLAEVGMEKEDWAQAEEDFLAAVKVYTDSVRVDKGDRRLATAQFQLAVACLAGKKFSEAKRAFDDSAAQLAARAAQLEAAEGDAEATAAERRELDELISELRQRMSEVDEERLDFEAAKQQLRSGAASIAGAFADAAAAIGAVSTDATAAAAQSSANVNDISGLVRKKRPAPTPATELAAEVASSDASAKDDAASNGAPAAATAAAEVNGSGKVTGASPNKRRRTLVGSGEVNGVGAALRMAETPPRRVSCEETAVKLCGWASMVDDLQRLFVPKQDGGVFTPLISYGSVLLTDYSRGWFGGSDNRIDRGPSVGVALADWYFGRAAAQIPQFVGAAVWMLITLIALVCIAVLATWQRRLPCSPNRHGKRLPPPADQYAVSNPSPTPSSDSLALSAAKSSRWWRRRRREKLMALRLGLLVAVFAVCTATLGVYWNYSGGYGFGRLFQRQQKASDSGGGRGSVAVAINSAVQQLNAFIEDTLTSTNTSVLQVCYEAFPSILNLVNRIANRYLDLLSADFLLTPLLNSFDKFLNLVKLLLASMNAIKSSRDSVLNPLNSFTTMINRTREDLRAKVADVCAGSPTNGVPVALCDGVNRYIGLLYIGLDSRRIDSDSSVTIVTLLDKIFKLNVTEVEAQVNSAKSLLTGSLSLIGDEITNLFNTLVDEVSKQFKSAVSGAEQLGSEMVNMTQSESFVGAFNTGDTVLQIISAVIVIAFCLTLACVAVISILLVYFYYQRNRWEAASNSRQMGGEGPPAGFEETPGEQQSRPPPLRSFASIVENHAETLTRQKQDQSARELRHLRKMNRGMRLMKTNPMIRVMCALGACFALLFACGFALLYAGSMIQQDACTYFTLPASTAVVDKQLDRMIDDDLWPVVQRLLAEKIEFPVPLTQSMLPKGLLGVLLRDCKNSSATIFQIYNLLVGDLDASTLIPSEVDSILAVLPEFANIIDTQDFSASIAELSKPLLAIGDRLPLLFGDLQAMVRILLDRNPSDNRAILIQHFADNLNGMYTSDYPALNGSLNEMKRHFLTLQNNRLVMNLTVEVTARLAELKVALSNRTALLTAVATRYDQVLSEYTPELAATLNSLLSKILTRIGRCSGLSSVLETVVTECSGSLSALPYGGFYVALSCALLVLLSIFAMPVLRAARWHKRAVAEQVTWSASTKASTFETSADADPDQRGLNGTII</sequence>
<organism evidence="6 7">
    <name type="scientific">Macrostomum lignano</name>
    <dbReference type="NCBI Taxonomy" id="282301"/>
    <lineage>
        <taxon>Eukaryota</taxon>
        <taxon>Metazoa</taxon>
        <taxon>Spiralia</taxon>
        <taxon>Lophotrochozoa</taxon>
        <taxon>Platyhelminthes</taxon>
        <taxon>Rhabditophora</taxon>
        <taxon>Macrostomorpha</taxon>
        <taxon>Macrostomida</taxon>
        <taxon>Macrostomidae</taxon>
        <taxon>Macrostomum</taxon>
    </lineage>
</organism>
<feature type="transmembrane region" description="Helical" evidence="5">
    <location>
        <begin position="611"/>
        <end position="632"/>
    </location>
</feature>
<feature type="region of interest" description="Disordered" evidence="4">
    <location>
        <begin position="36"/>
        <end position="172"/>
    </location>
</feature>
<evidence type="ECO:0000256" key="5">
    <source>
        <dbReference type="SAM" id="Phobius"/>
    </source>
</evidence>
<dbReference type="InterPro" id="IPR051730">
    <property type="entry name" value="NASP-like"/>
</dbReference>
<keyword evidence="3" id="KW-0175">Coiled coil</keyword>
<feature type="transmembrane region" description="Helical" evidence="5">
    <location>
        <begin position="531"/>
        <end position="554"/>
    </location>
</feature>
<feature type="coiled-coil region" evidence="3">
    <location>
        <begin position="276"/>
        <end position="317"/>
    </location>
</feature>
<feature type="compositionally biased region" description="Basic and acidic residues" evidence="4">
    <location>
        <begin position="40"/>
        <end position="54"/>
    </location>
</feature>
<keyword evidence="5" id="KW-0472">Membrane</keyword>
<dbReference type="InterPro" id="IPR011990">
    <property type="entry name" value="TPR-like_helical_dom_sf"/>
</dbReference>
<keyword evidence="5" id="KW-1133">Transmembrane helix</keyword>
<dbReference type="GO" id="GO:0006335">
    <property type="term" value="P:DNA replication-dependent chromatin assembly"/>
    <property type="evidence" value="ECO:0007669"/>
    <property type="project" value="TreeGrafter"/>
</dbReference>
<dbReference type="SUPFAM" id="SSF48452">
    <property type="entry name" value="TPR-like"/>
    <property type="match status" value="1"/>
</dbReference>
<feature type="compositionally biased region" description="Acidic residues" evidence="4">
    <location>
        <begin position="132"/>
        <end position="168"/>
    </location>
</feature>
<keyword evidence="5" id="KW-0812">Transmembrane</keyword>
<feature type="transmembrane region" description="Helical" evidence="5">
    <location>
        <begin position="1319"/>
        <end position="1341"/>
    </location>
</feature>
<dbReference type="WBParaSite" id="maker-uti_cns_0003906-snap-gene-0.2-mRNA-1">
    <property type="protein sequence ID" value="maker-uti_cns_0003906-snap-gene-0.2-mRNA-1"/>
    <property type="gene ID" value="maker-uti_cns_0003906-snap-gene-0.2"/>
</dbReference>
<keyword evidence="1" id="KW-0677">Repeat</keyword>
<feature type="region of interest" description="Disordered" evidence="4">
    <location>
        <begin position="562"/>
        <end position="590"/>
    </location>
</feature>
<dbReference type="PANTHER" id="PTHR15081">
    <property type="entry name" value="NUCLEAR AUTOANTIGENIC SPERM PROTEIN NASP -RELATED"/>
    <property type="match status" value="1"/>
</dbReference>
<protein>
    <submittedName>
        <fullName evidence="7">TPR_REGION domain-containing protein</fullName>
    </submittedName>
</protein>
<feature type="transmembrane region" description="Helical" evidence="5">
    <location>
        <begin position="903"/>
        <end position="931"/>
    </location>
</feature>
<keyword evidence="6" id="KW-1185">Reference proteome</keyword>
<reference evidence="7" key="1">
    <citation type="submission" date="2016-11" db="UniProtKB">
        <authorList>
            <consortium name="WormBaseParasite"/>
        </authorList>
    </citation>
    <scope>IDENTIFICATION</scope>
</reference>
<feature type="region of interest" description="Disordered" evidence="4">
    <location>
        <begin position="380"/>
        <end position="427"/>
    </location>
</feature>
<feature type="region of interest" description="Disordered" evidence="4">
    <location>
        <begin position="941"/>
        <end position="968"/>
    </location>
</feature>
<evidence type="ECO:0000256" key="3">
    <source>
        <dbReference type="SAM" id="Coils"/>
    </source>
</evidence>
<feature type="transmembrane region" description="Helical" evidence="5">
    <location>
        <begin position="1012"/>
        <end position="1036"/>
    </location>
</feature>
<feature type="compositionally biased region" description="Basic and acidic residues" evidence="4">
    <location>
        <begin position="107"/>
        <end position="131"/>
    </location>
</feature>
<dbReference type="GO" id="GO:0042393">
    <property type="term" value="F:histone binding"/>
    <property type="evidence" value="ECO:0007669"/>
    <property type="project" value="TreeGrafter"/>
</dbReference>
<accession>A0A1I8GZY4</accession>
<name>A0A1I8GZY4_9PLAT</name>
<evidence type="ECO:0000313" key="6">
    <source>
        <dbReference type="Proteomes" id="UP000095280"/>
    </source>
</evidence>
<keyword evidence="2" id="KW-0802">TPR repeat</keyword>
<dbReference type="Proteomes" id="UP000095280">
    <property type="component" value="Unplaced"/>
</dbReference>
<evidence type="ECO:0000313" key="7">
    <source>
        <dbReference type="WBParaSite" id="maker-uti_cns_0003906-snap-gene-0.2-mRNA-1"/>
    </source>
</evidence>
<dbReference type="Gene3D" id="1.25.40.10">
    <property type="entry name" value="Tetratricopeptide repeat domain"/>
    <property type="match status" value="1"/>
</dbReference>
<proteinExistence type="predicted"/>